<comment type="similarity">
    <text evidence="1 3">Belongs to the neutral ceramidase family.</text>
</comment>
<proteinExistence type="inferred from homology"/>
<evidence type="ECO:0000256" key="3">
    <source>
        <dbReference type="RuleBase" id="RU366019"/>
    </source>
</evidence>
<evidence type="ECO:0000313" key="8">
    <source>
        <dbReference type="EMBL" id="GAA3038653.1"/>
    </source>
</evidence>
<comment type="caution">
    <text evidence="8">The sequence shown here is derived from an EMBL/GenBank/DDBJ whole genome shotgun (WGS) entry which is preliminary data.</text>
</comment>
<dbReference type="InterPro" id="IPR031329">
    <property type="entry name" value="NEUT/ALK_ceramidase_N"/>
</dbReference>
<dbReference type="PANTHER" id="PTHR12670">
    <property type="entry name" value="CERAMIDASE"/>
    <property type="match status" value="1"/>
</dbReference>
<name>A0ABP6LG90_9ACTN</name>
<gene>
    <name evidence="8" type="ORF">GCM10010528_19060</name>
</gene>
<accession>A0ABP6LG90</accession>
<keyword evidence="2 3" id="KW-0378">Hydrolase</keyword>
<dbReference type="Gene3D" id="2.60.40.2300">
    <property type="entry name" value="Neutral/alkaline non-lysosomal ceramidase, C-terminal domain"/>
    <property type="match status" value="1"/>
</dbReference>
<feature type="domain" description="Neutral/alkaline non-lysosomal ceramidase N-terminal" evidence="6">
    <location>
        <begin position="43"/>
        <end position="518"/>
    </location>
</feature>
<dbReference type="PROSITE" id="PS51318">
    <property type="entry name" value="TAT"/>
    <property type="match status" value="1"/>
</dbReference>
<protein>
    <recommendedName>
        <fullName evidence="3">Neutral ceramidase</fullName>
        <ecNumber evidence="3">3.5.1.23</ecNumber>
    </recommendedName>
</protein>
<keyword evidence="3" id="KW-0746">Sphingolipid metabolism</keyword>
<dbReference type="InterPro" id="IPR006823">
    <property type="entry name" value="Ceramidase_alk"/>
</dbReference>
<evidence type="ECO:0000256" key="5">
    <source>
        <dbReference type="SAM" id="SignalP"/>
    </source>
</evidence>
<dbReference type="RefSeq" id="WP_290705744.1">
    <property type="nucleotide sequence ID" value="NZ_BAAAVS010000024.1"/>
</dbReference>
<comment type="catalytic activity">
    <reaction evidence="3">
        <text>an N-acylsphing-4-enine + H2O = sphing-4-enine + a fatty acid</text>
        <dbReference type="Rhea" id="RHEA:20856"/>
        <dbReference type="ChEBI" id="CHEBI:15377"/>
        <dbReference type="ChEBI" id="CHEBI:28868"/>
        <dbReference type="ChEBI" id="CHEBI:52639"/>
        <dbReference type="ChEBI" id="CHEBI:57756"/>
        <dbReference type="EC" id="3.5.1.23"/>
    </reaction>
</comment>
<dbReference type="EC" id="3.5.1.23" evidence="3"/>
<evidence type="ECO:0000256" key="2">
    <source>
        <dbReference type="ARBA" id="ARBA00022801"/>
    </source>
</evidence>
<dbReference type="EMBL" id="BAAAVS010000024">
    <property type="protein sequence ID" value="GAA3038653.1"/>
    <property type="molecule type" value="Genomic_DNA"/>
</dbReference>
<dbReference type="InterPro" id="IPR038445">
    <property type="entry name" value="NCDase_C_sf"/>
</dbReference>
<feature type="chain" id="PRO_5045981593" description="Neutral ceramidase" evidence="5">
    <location>
        <begin position="32"/>
        <end position="683"/>
    </location>
</feature>
<keyword evidence="3" id="KW-0443">Lipid metabolism</keyword>
<keyword evidence="9" id="KW-1185">Reference proteome</keyword>
<evidence type="ECO:0000256" key="4">
    <source>
        <dbReference type="SAM" id="MobiDB-lite"/>
    </source>
</evidence>
<feature type="domain" description="Neutral/alkaline non-lysosomal ceramidase C-terminal" evidence="7">
    <location>
        <begin position="520"/>
        <end position="678"/>
    </location>
</feature>
<dbReference type="Proteomes" id="UP001501035">
    <property type="component" value="Unassembled WGS sequence"/>
</dbReference>
<keyword evidence="5" id="KW-0732">Signal</keyword>
<organism evidence="8 9">
    <name type="scientific">Gordonia defluvii</name>
    <dbReference type="NCBI Taxonomy" id="283718"/>
    <lineage>
        <taxon>Bacteria</taxon>
        <taxon>Bacillati</taxon>
        <taxon>Actinomycetota</taxon>
        <taxon>Actinomycetes</taxon>
        <taxon>Mycobacteriales</taxon>
        <taxon>Gordoniaceae</taxon>
        <taxon>Gordonia</taxon>
    </lineage>
</organism>
<sequence>MVDVSRRRFLQASAASAVGVGLAGATSSAVGAVGSAAASPAGYLVGAGKGDLTGAIAGQGMMGYSDMDQVANGLLQRTWARAFIIADAATGSRVLFITADLACVFTSHHSILLAELAKRYGNTYNLNNVNINATHNHNSCGGTSWDYAYLLAAKGHRHNSLAAEMAGLLDAVAQAHNSLAPGTVELGHTELHNASANRSQPAFDLNPRTDRRHFPEKIDPQVTALLLRQGDRVIGEITWFATHGTSLTDANFLISSDNKGYAAYLAEQRRPGVISAHAQTNAGDMTPNLWLRKMHPGGPTGSNRTNRIVIGQRQDRAGQTALGSARPMTRGGVDTSARYVNLADVAISADFTPHGRPARTSPAMMGAAAAATSQEDNTRSQLGFLNEGVRNEFAMALGAGATPTPEPWIVDNQAPKAILFPLGILPPRPWIEQTLPIQLIRIGDLVLAAVPAEATIVAGLRIRRVVADALHVPLNNVLLQGYSNGYSQYVTTPEEYVAQQYEGGETMFGRWTLCAYMQEFHRMAGAMSRGARLSSGPRPADNSGLQPDLLGTQPADTPMPGHRFGDVVSAPKARVRGGDTVHAAFCGAYPTNRIRRGRQTKGYFAVERRTPNGWAVTYDDDHESTELSWERPGGSASASKVTITWRVPAGANGAYRIRYYGDVKAPSGSLREFTGTTAPIVVD</sequence>
<evidence type="ECO:0000256" key="1">
    <source>
        <dbReference type="ARBA" id="ARBA00009835"/>
    </source>
</evidence>
<dbReference type="Pfam" id="PF04734">
    <property type="entry name" value="Ceramidase_alk"/>
    <property type="match status" value="1"/>
</dbReference>
<feature type="signal peptide" evidence="5">
    <location>
        <begin position="1"/>
        <end position="31"/>
    </location>
</feature>
<dbReference type="InterPro" id="IPR031331">
    <property type="entry name" value="NEUT/ALK_ceramidase_C"/>
</dbReference>
<evidence type="ECO:0000313" key="9">
    <source>
        <dbReference type="Proteomes" id="UP001501035"/>
    </source>
</evidence>
<dbReference type="PANTHER" id="PTHR12670:SF1">
    <property type="entry name" value="NEUTRAL CERAMIDASE"/>
    <property type="match status" value="1"/>
</dbReference>
<dbReference type="Pfam" id="PF17048">
    <property type="entry name" value="Ceramidse_alk_C"/>
    <property type="match status" value="1"/>
</dbReference>
<dbReference type="InterPro" id="IPR006311">
    <property type="entry name" value="TAT_signal"/>
</dbReference>
<evidence type="ECO:0000259" key="7">
    <source>
        <dbReference type="Pfam" id="PF17048"/>
    </source>
</evidence>
<reference evidence="9" key="1">
    <citation type="journal article" date="2019" name="Int. J. Syst. Evol. Microbiol.">
        <title>The Global Catalogue of Microorganisms (GCM) 10K type strain sequencing project: providing services to taxonomists for standard genome sequencing and annotation.</title>
        <authorList>
            <consortium name="The Broad Institute Genomics Platform"/>
            <consortium name="The Broad Institute Genome Sequencing Center for Infectious Disease"/>
            <person name="Wu L."/>
            <person name="Ma J."/>
        </authorList>
    </citation>
    <scope>NUCLEOTIDE SEQUENCE [LARGE SCALE GENOMIC DNA]</scope>
    <source>
        <strain evidence="9">JCM 14234</strain>
    </source>
</reference>
<feature type="region of interest" description="Disordered" evidence="4">
    <location>
        <begin position="530"/>
        <end position="562"/>
    </location>
</feature>
<evidence type="ECO:0000259" key="6">
    <source>
        <dbReference type="Pfam" id="PF04734"/>
    </source>
</evidence>